<dbReference type="Gene3D" id="2.60.120.200">
    <property type="match status" value="1"/>
</dbReference>
<dbReference type="PANTHER" id="PTHR10963:SF68">
    <property type="entry name" value="GLYCOSIDASE CRH1-RELATED"/>
    <property type="match status" value="1"/>
</dbReference>
<dbReference type="GO" id="GO:0031505">
    <property type="term" value="P:fungal-type cell wall organization"/>
    <property type="evidence" value="ECO:0007669"/>
    <property type="project" value="TreeGrafter"/>
</dbReference>
<dbReference type="AlphaFoldDB" id="A0A151GLF6"/>
<reference evidence="3 4" key="1">
    <citation type="journal article" date="2016" name="Sci. Rep.">
        <title>Insights into Adaptations to a Near-Obligate Nematode Endoparasitic Lifestyle from the Finished Genome of Drechmeria coniospora.</title>
        <authorList>
            <person name="Zhang L."/>
            <person name="Zhou Z."/>
            <person name="Guo Q."/>
            <person name="Fokkens L."/>
            <person name="Miskei M."/>
            <person name="Pocsi I."/>
            <person name="Zhang W."/>
            <person name="Chen M."/>
            <person name="Wang L."/>
            <person name="Sun Y."/>
            <person name="Donzelli B.G."/>
            <person name="Gibson D.M."/>
            <person name="Nelson D.R."/>
            <person name="Luo J.G."/>
            <person name="Rep M."/>
            <person name="Liu H."/>
            <person name="Yang S."/>
            <person name="Wang J."/>
            <person name="Krasnoff S.B."/>
            <person name="Xu Y."/>
            <person name="Molnar I."/>
            <person name="Lin M."/>
        </authorList>
    </citation>
    <scope>NUCLEOTIDE SEQUENCE [LARGE SCALE GENOMIC DNA]</scope>
    <source>
        <strain evidence="3 4">ARSEF 6962</strain>
    </source>
</reference>
<keyword evidence="1" id="KW-0732">Signal</keyword>
<dbReference type="RefSeq" id="XP_040657297.1">
    <property type="nucleotide sequence ID" value="XM_040802264.1"/>
</dbReference>
<dbReference type="InterPro" id="IPR050546">
    <property type="entry name" value="Glycosyl_Hydrlase_16"/>
</dbReference>
<dbReference type="EMBL" id="LAYC01000002">
    <property type="protein sequence ID" value="KYK57945.1"/>
    <property type="molecule type" value="Genomic_DNA"/>
</dbReference>
<keyword evidence="4" id="KW-1185">Reference proteome</keyword>
<evidence type="ECO:0000313" key="3">
    <source>
        <dbReference type="EMBL" id="KYK57945.1"/>
    </source>
</evidence>
<dbReference type="PROSITE" id="PS51762">
    <property type="entry name" value="GH16_2"/>
    <property type="match status" value="1"/>
</dbReference>
<evidence type="ECO:0000256" key="1">
    <source>
        <dbReference type="SAM" id="SignalP"/>
    </source>
</evidence>
<dbReference type="CDD" id="cd02183">
    <property type="entry name" value="GH16_fungal_CRH1_transglycosylase"/>
    <property type="match status" value="1"/>
</dbReference>
<protein>
    <recommendedName>
        <fullName evidence="2">GH16 domain-containing protein</fullName>
    </recommendedName>
</protein>
<feature type="signal peptide" evidence="1">
    <location>
        <begin position="1"/>
        <end position="19"/>
    </location>
</feature>
<feature type="chain" id="PRO_5007580710" description="GH16 domain-containing protein" evidence="1">
    <location>
        <begin position="20"/>
        <end position="274"/>
    </location>
</feature>
<dbReference type="STRING" id="98403.A0A151GLF6"/>
<dbReference type="GO" id="GO:0004553">
    <property type="term" value="F:hydrolase activity, hydrolyzing O-glycosyl compounds"/>
    <property type="evidence" value="ECO:0007669"/>
    <property type="project" value="InterPro"/>
</dbReference>
<accession>A0A151GLF6</accession>
<dbReference type="Pfam" id="PF00722">
    <property type="entry name" value="Glyco_hydro_16"/>
    <property type="match status" value="1"/>
</dbReference>
<dbReference type="Proteomes" id="UP000076580">
    <property type="component" value="Chromosome 02"/>
</dbReference>
<name>A0A151GLF6_DRECN</name>
<evidence type="ECO:0000313" key="4">
    <source>
        <dbReference type="Proteomes" id="UP000076580"/>
    </source>
</evidence>
<dbReference type="PANTHER" id="PTHR10963">
    <property type="entry name" value="GLYCOSYL HYDROLASE-RELATED"/>
    <property type="match status" value="1"/>
</dbReference>
<dbReference type="InterPro" id="IPR000757">
    <property type="entry name" value="Beta-glucanase-like"/>
</dbReference>
<gene>
    <name evidence="3" type="ORF">DCS_04958</name>
</gene>
<feature type="domain" description="GH16" evidence="2">
    <location>
        <begin position="19"/>
        <end position="237"/>
    </location>
</feature>
<dbReference type="InterPro" id="IPR013320">
    <property type="entry name" value="ConA-like_dom_sf"/>
</dbReference>
<proteinExistence type="predicted"/>
<evidence type="ECO:0000259" key="2">
    <source>
        <dbReference type="PROSITE" id="PS51762"/>
    </source>
</evidence>
<dbReference type="GeneID" id="63717601"/>
<organism evidence="3 4">
    <name type="scientific">Drechmeria coniospora</name>
    <name type="common">Nematophagous fungus</name>
    <name type="synonym">Meria coniospora</name>
    <dbReference type="NCBI Taxonomy" id="98403"/>
    <lineage>
        <taxon>Eukaryota</taxon>
        <taxon>Fungi</taxon>
        <taxon>Dikarya</taxon>
        <taxon>Ascomycota</taxon>
        <taxon>Pezizomycotina</taxon>
        <taxon>Sordariomycetes</taxon>
        <taxon>Hypocreomycetidae</taxon>
        <taxon>Hypocreales</taxon>
        <taxon>Ophiocordycipitaceae</taxon>
        <taxon>Drechmeria</taxon>
    </lineage>
</organism>
<dbReference type="SUPFAM" id="SSF49899">
    <property type="entry name" value="Concanavalin A-like lectins/glucanases"/>
    <property type="match status" value="1"/>
</dbReference>
<dbReference type="GO" id="GO:0005975">
    <property type="term" value="P:carbohydrate metabolic process"/>
    <property type="evidence" value="ECO:0007669"/>
    <property type="project" value="InterPro"/>
</dbReference>
<dbReference type="GO" id="GO:0009277">
    <property type="term" value="C:fungal-type cell wall"/>
    <property type="evidence" value="ECO:0007669"/>
    <property type="project" value="TreeGrafter"/>
</dbReference>
<sequence>MFFRSTAAALVASSSLVYAQTSTVCNPLATTCPADPAFGNEKVSCNFTSGPCVAFNPVAGTTIQYNGQGAVFTVGKETDAPTIMTSKYIFFGRVDVVLQAAPGQGIVTSVVLQSDDLDEIDWEWIGSDSSQAQTNYFSKGNTSTYDRGKFHPVSNPASTFHTYGIQWNSTAVVWTIDAAVVRTLAYNDANGGQGFPQTPMQVKLGSWVAGRGSAAPGTVQWAGGYADWSKAPFSAYYKSISVVDYAGADEPTTKSVKEYVYGDQSGTFKSIRCN</sequence>
<dbReference type="GO" id="GO:0016757">
    <property type="term" value="F:glycosyltransferase activity"/>
    <property type="evidence" value="ECO:0007669"/>
    <property type="project" value="TreeGrafter"/>
</dbReference>
<dbReference type="InParanoid" id="A0A151GLF6"/>
<comment type="caution">
    <text evidence="3">The sequence shown here is derived from an EMBL/GenBank/DDBJ whole genome shotgun (WGS) entry which is preliminary data.</text>
</comment>